<feature type="domain" description="PCI" evidence="2">
    <location>
        <begin position="204"/>
        <end position="388"/>
    </location>
</feature>
<dbReference type="VEuPathDB" id="FungiDB:YALI0_F15213g"/>
<sequence>MATYVRNLNAAINSRNGLQLAHLLAVNPDTNPTAPQTNALAVAAGITNQVWQPVVEAHVLACNDSSTPLERLQAHQAFLSELNRVSEKEDVWILPILYAASTHLRGIGRRALKEIQDKEAKNEILTQLESSSRVVNRTLTLCLNDRHPSLQKSKKWGTYFFVGELCKLYFLLRKRNMSKSVIKVVESMSRDLPPLASYPRSHTCTYSYYRGVLSLMDDDVEQAQNWLTQALNQCFYKSTDNQELILLHLIPVQFLMTNQVPSKAVWEKFPRLHTVYHQMLTALLRGDVLSFDKAVTQRRSLFVKKYLYLAVEKMRVFVFEKLFYRVFLAKDKATRITIDDYQAAAKLVGVDVSPDFLEATVSNMIYHDRLKGYISRERHTVVLRAEGAFPKLDHAA</sequence>
<dbReference type="InterPro" id="IPR045114">
    <property type="entry name" value="Csn12-like"/>
</dbReference>
<dbReference type="eggNOG" id="KOG2688">
    <property type="taxonomic scope" value="Eukaryota"/>
</dbReference>
<dbReference type="KEGG" id="yli:2908928"/>
<comment type="similarity">
    <text evidence="1">Belongs to the CSN12 family.</text>
</comment>
<proteinExistence type="inferred from homology"/>
<dbReference type="SMART" id="SM00753">
    <property type="entry name" value="PAM"/>
    <property type="match status" value="1"/>
</dbReference>
<dbReference type="PANTHER" id="PTHR12732">
    <property type="entry name" value="UNCHARACTERIZED PROTEASOME COMPONENT REGION PCI-CONTAINING"/>
    <property type="match status" value="1"/>
</dbReference>
<dbReference type="InterPro" id="IPR000717">
    <property type="entry name" value="PCI_dom"/>
</dbReference>
<dbReference type="PANTHER" id="PTHR12732:SF0">
    <property type="entry name" value="PCI DOMAIN-CONTAINING PROTEIN 2"/>
    <property type="match status" value="1"/>
</dbReference>
<dbReference type="GeneID" id="2908928"/>
<dbReference type="PROSITE" id="PS50250">
    <property type="entry name" value="PCI"/>
    <property type="match status" value="1"/>
</dbReference>
<evidence type="ECO:0000259" key="2">
    <source>
        <dbReference type="PROSITE" id="PS50250"/>
    </source>
</evidence>
<dbReference type="GO" id="GO:0003723">
    <property type="term" value="F:RNA binding"/>
    <property type="evidence" value="ECO:0007669"/>
    <property type="project" value="InterPro"/>
</dbReference>
<dbReference type="AlphaFoldDB" id="A0A1D8NNK5"/>
<dbReference type="OMA" id="INRMFTL"/>
<accession>A0A1D8NNK5</accession>
<dbReference type="InterPro" id="IPR036388">
    <property type="entry name" value="WH-like_DNA-bd_sf"/>
</dbReference>
<dbReference type="RefSeq" id="XP_505448.3">
    <property type="nucleotide sequence ID" value="XM_505448.3"/>
</dbReference>
<evidence type="ECO:0000256" key="1">
    <source>
        <dbReference type="ARBA" id="ARBA00025771"/>
    </source>
</evidence>
<name>A0A1D8NNK5_YARLL</name>
<dbReference type="VEuPathDB" id="FungiDB:YALI1_F20457g"/>
<organism evidence="3 4">
    <name type="scientific">Yarrowia lipolytica</name>
    <name type="common">Candida lipolytica</name>
    <dbReference type="NCBI Taxonomy" id="4952"/>
    <lineage>
        <taxon>Eukaryota</taxon>
        <taxon>Fungi</taxon>
        <taxon>Dikarya</taxon>
        <taxon>Ascomycota</taxon>
        <taxon>Saccharomycotina</taxon>
        <taxon>Dipodascomycetes</taxon>
        <taxon>Dipodascales</taxon>
        <taxon>Dipodascales incertae sedis</taxon>
        <taxon>Yarrowia</taxon>
    </lineage>
</organism>
<dbReference type="Gene3D" id="1.10.10.10">
    <property type="entry name" value="Winged helix-like DNA-binding domain superfamily/Winged helix DNA-binding domain"/>
    <property type="match status" value="1"/>
</dbReference>
<evidence type="ECO:0000313" key="4">
    <source>
        <dbReference type="Proteomes" id="UP000182444"/>
    </source>
</evidence>
<dbReference type="GO" id="GO:0003690">
    <property type="term" value="F:double-stranded DNA binding"/>
    <property type="evidence" value="ECO:0007669"/>
    <property type="project" value="InterPro"/>
</dbReference>
<dbReference type="Proteomes" id="UP000182444">
    <property type="component" value="Chromosome 1F"/>
</dbReference>
<reference evidence="3 4" key="1">
    <citation type="journal article" date="2016" name="PLoS ONE">
        <title>Sequence Assembly of Yarrowia lipolytica Strain W29/CLIB89 Shows Transposable Element Diversity.</title>
        <authorList>
            <person name="Magnan C."/>
            <person name="Yu J."/>
            <person name="Chang I."/>
            <person name="Jahn E."/>
            <person name="Kanomata Y."/>
            <person name="Wu J."/>
            <person name="Zeller M."/>
            <person name="Oakes M."/>
            <person name="Baldi P."/>
            <person name="Sandmeyer S."/>
        </authorList>
    </citation>
    <scope>NUCLEOTIDE SEQUENCE [LARGE SCALE GENOMIC DNA]</scope>
    <source>
        <strain evidence="4">CLIB89(W29)</strain>
    </source>
</reference>
<dbReference type="SMR" id="A0A1D8NNK5"/>
<protein>
    <recommendedName>
        <fullName evidence="2">PCI domain-containing protein</fullName>
    </recommendedName>
</protein>
<dbReference type="Pfam" id="PF01399">
    <property type="entry name" value="PCI"/>
    <property type="match status" value="1"/>
</dbReference>
<gene>
    <name evidence="3" type="ORF">YALI1_F20457g</name>
</gene>
<evidence type="ECO:0000313" key="3">
    <source>
        <dbReference type="EMBL" id="AOW07216.1"/>
    </source>
</evidence>
<dbReference type="EMBL" id="CP017558">
    <property type="protein sequence ID" value="AOW07216.1"/>
    <property type="molecule type" value="Genomic_DNA"/>
</dbReference>